<keyword evidence="3" id="KW-1185">Reference proteome</keyword>
<dbReference type="AlphaFoldDB" id="A0ABD1SU89"/>
<dbReference type="Proteomes" id="UP001604277">
    <property type="component" value="Unassembled WGS sequence"/>
</dbReference>
<evidence type="ECO:0000256" key="1">
    <source>
        <dbReference type="SAM" id="MobiDB-lite"/>
    </source>
</evidence>
<name>A0ABD1SU89_9LAMI</name>
<proteinExistence type="predicted"/>
<organism evidence="2 3">
    <name type="scientific">Forsythia ovata</name>
    <dbReference type="NCBI Taxonomy" id="205694"/>
    <lineage>
        <taxon>Eukaryota</taxon>
        <taxon>Viridiplantae</taxon>
        <taxon>Streptophyta</taxon>
        <taxon>Embryophyta</taxon>
        <taxon>Tracheophyta</taxon>
        <taxon>Spermatophyta</taxon>
        <taxon>Magnoliopsida</taxon>
        <taxon>eudicotyledons</taxon>
        <taxon>Gunneridae</taxon>
        <taxon>Pentapetalae</taxon>
        <taxon>asterids</taxon>
        <taxon>lamiids</taxon>
        <taxon>Lamiales</taxon>
        <taxon>Oleaceae</taxon>
        <taxon>Forsythieae</taxon>
        <taxon>Forsythia</taxon>
    </lineage>
</organism>
<reference evidence="3" key="1">
    <citation type="submission" date="2024-07" db="EMBL/GenBank/DDBJ databases">
        <title>Two chromosome-level genome assemblies of Korean endemic species Abeliophyllum distichum and Forsythia ovata (Oleaceae).</title>
        <authorList>
            <person name="Jang H."/>
        </authorList>
    </citation>
    <scope>NUCLEOTIDE SEQUENCE [LARGE SCALE GENOMIC DNA]</scope>
</reference>
<dbReference type="EMBL" id="JBFOLJ010000010">
    <property type="protein sequence ID" value="KAL2503227.1"/>
    <property type="molecule type" value="Genomic_DNA"/>
</dbReference>
<accession>A0ABD1SU89</accession>
<evidence type="ECO:0000313" key="3">
    <source>
        <dbReference type="Proteomes" id="UP001604277"/>
    </source>
</evidence>
<feature type="compositionally biased region" description="Basic residues" evidence="1">
    <location>
        <begin position="129"/>
        <end position="139"/>
    </location>
</feature>
<protein>
    <submittedName>
        <fullName evidence="2">WRKY transcription factor 17</fullName>
    </submittedName>
</protein>
<feature type="compositionally biased region" description="Basic residues" evidence="1">
    <location>
        <begin position="149"/>
        <end position="158"/>
    </location>
</feature>
<comment type="caution">
    <text evidence="2">The sequence shown here is derived from an EMBL/GenBank/DDBJ whole genome shotgun (WGS) entry which is preliminary data.</text>
</comment>
<gene>
    <name evidence="2" type="ORF">Fot_37075</name>
</gene>
<sequence length="158" mass="17818">MLRFNLLRQRHSLFLSIKILLLGLVRCLKFRIQFLGFITLNHDFKISIFSLQLHLRRLVTGDESVSNSKGGSSSMFFSSTGPFISVGKPLLSGKRCRKHILSDNNLNHSTTAAAAAARRRLTTNPTSTKKGHKHRHNRHLTTIPTSTKTGHKHRHNSS</sequence>
<evidence type="ECO:0000313" key="2">
    <source>
        <dbReference type="EMBL" id="KAL2503227.1"/>
    </source>
</evidence>
<feature type="region of interest" description="Disordered" evidence="1">
    <location>
        <begin position="112"/>
        <end position="158"/>
    </location>
</feature>